<name>A0A9W8R7G0_9HYPO</name>
<evidence type="ECO:0000313" key="2">
    <source>
        <dbReference type="EMBL" id="KAJ4186890.1"/>
    </source>
</evidence>
<evidence type="ECO:0000313" key="3">
    <source>
        <dbReference type="Proteomes" id="UP001152087"/>
    </source>
</evidence>
<dbReference type="AlphaFoldDB" id="A0A9W8R7G0"/>
<dbReference type="PANTHER" id="PTHR47534">
    <property type="entry name" value="YALI0E05731P"/>
    <property type="match status" value="1"/>
</dbReference>
<comment type="caution">
    <text evidence="2">The sequence shown here is derived from an EMBL/GenBank/DDBJ whole genome shotgun (WGS) entry which is preliminary data.</text>
</comment>
<dbReference type="Pfam" id="PF00106">
    <property type="entry name" value="adh_short"/>
    <property type="match status" value="1"/>
</dbReference>
<sequence length="328" mass="35334">MVSLQIVQQSNTRLATLPKGLVALFIGATSGIGQSALEHFAQHASAPRIYTVARPQTVASHEKLLSSLREANPDGTYNLITADVSLISEVDRVVSAIKQSETKLDLLFLSAGFMAFEGRKDTSEGLDPSMTTRYYSRLRAVELLLPLLNKSTTSSPRVISVLAGGFEAPLNESDLDLRDPNNWTTWNSSLHSATMGTLAFEVLAQQNPNISFVHWCPGPVATPGLARAKKFGMSPPNQMSQDESGARALFVATNDRYSVQGGLAPIPEGLEAAKKTGGGIFIVDPEGESIDNEKVLRGMRERGVDKAVWSFTNKIFAARTGGASKDEL</sequence>
<keyword evidence="1" id="KW-0560">Oxidoreductase</keyword>
<dbReference type="InterPro" id="IPR052228">
    <property type="entry name" value="Sec_Metab_Biosynth_Oxidored"/>
</dbReference>
<dbReference type="OrthoDB" id="2898509at2759"/>
<organism evidence="2 3">
    <name type="scientific">Fusarium falciforme</name>
    <dbReference type="NCBI Taxonomy" id="195108"/>
    <lineage>
        <taxon>Eukaryota</taxon>
        <taxon>Fungi</taxon>
        <taxon>Dikarya</taxon>
        <taxon>Ascomycota</taxon>
        <taxon>Pezizomycotina</taxon>
        <taxon>Sordariomycetes</taxon>
        <taxon>Hypocreomycetidae</taxon>
        <taxon>Hypocreales</taxon>
        <taxon>Nectriaceae</taxon>
        <taxon>Fusarium</taxon>
        <taxon>Fusarium solani species complex</taxon>
    </lineage>
</organism>
<proteinExistence type="predicted"/>
<gene>
    <name evidence="2" type="ORF">NW755_007622</name>
</gene>
<accession>A0A9W8R7G0</accession>
<dbReference type="GO" id="GO:0016491">
    <property type="term" value="F:oxidoreductase activity"/>
    <property type="evidence" value="ECO:0007669"/>
    <property type="project" value="UniProtKB-KW"/>
</dbReference>
<reference evidence="2" key="1">
    <citation type="submission" date="2022-09" db="EMBL/GenBank/DDBJ databases">
        <title>Fusarium specimens isolated from Avocado Roots.</title>
        <authorList>
            <person name="Stajich J."/>
            <person name="Roper C."/>
            <person name="Heimlech-Rivalta G."/>
        </authorList>
    </citation>
    <scope>NUCLEOTIDE SEQUENCE</scope>
    <source>
        <strain evidence="2">A02</strain>
    </source>
</reference>
<dbReference type="PANTHER" id="PTHR47534:SF3">
    <property type="entry name" value="ALCOHOL DEHYDROGENASE-LIKE C-TERMINAL DOMAIN-CONTAINING PROTEIN"/>
    <property type="match status" value="1"/>
</dbReference>
<dbReference type="EMBL" id="JAOQAV010000019">
    <property type="protein sequence ID" value="KAJ4186890.1"/>
    <property type="molecule type" value="Genomic_DNA"/>
</dbReference>
<keyword evidence="3" id="KW-1185">Reference proteome</keyword>
<dbReference type="Proteomes" id="UP001152087">
    <property type="component" value="Unassembled WGS sequence"/>
</dbReference>
<dbReference type="InterPro" id="IPR002347">
    <property type="entry name" value="SDR_fam"/>
</dbReference>
<protein>
    <submittedName>
        <fullName evidence="2">Uncharacterized protein</fullName>
    </submittedName>
</protein>
<dbReference type="Gene3D" id="3.40.50.720">
    <property type="entry name" value="NAD(P)-binding Rossmann-like Domain"/>
    <property type="match status" value="1"/>
</dbReference>
<dbReference type="InterPro" id="IPR036291">
    <property type="entry name" value="NAD(P)-bd_dom_sf"/>
</dbReference>
<evidence type="ECO:0000256" key="1">
    <source>
        <dbReference type="ARBA" id="ARBA00023002"/>
    </source>
</evidence>
<dbReference type="SUPFAM" id="SSF51735">
    <property type="entry name" value="NAD(P)-binding Rossmann-fold domains"/>
    <property type="match status" value="1"/>
</dbReference>